<dbReference type="AlphaFoldDB" id="A0A0X3V4F7"/>
<feature type="transmembrane region" description="Helical" evidence="1">
    <location>
        <begin position="64"/>
        <end position="88"/>
    </location>
</feature>
<name>A0A0X3V4F7_9ACTN</name>
<comment type="caution">
    <text evidence="2">The sequence shown here is derived from an EMBL/GenBank/DDBJ whole genome shotgun (WGS) entry which is preliminary data.</text>
</comment>
<sequence length="97" mass="10821">MRLWIQVRRQSRKTPVPSDRYWPPPTSSLVTTYSLACHSGITGTSRATASCSERKSRPASLWSAYCWLDVISRSTVLLLYPVFMVPLVPLVPTSGPP</sequence>
<dbReference type="Proteomes" id="UP000053923">
    <property type="component" value="Unassembled WGS sequence"/>
</dbReference>
<evidence type="ECO:0000313" key="2">
    <source>
        <dbReference type="EMBL" id="KUL39683.1"/>
    </source>
</evidence>
<accession>A0A0X3V4F7</accession>
<evidence type="ECO:0000313" key="3">
    <source>
        <dbReference type="Proteomes" id="UP000053923"/>
    </source>
</evidence>
<protein>
    <submittedName>
        <fullName evidence="2">Uncharacterized protein</fullName>
    </submittedName>
</protein>
<keyword evidence="1" id="KW-0472">Membrane</keyword>
<keyword evidence="1" id="KW-1133">Transmembrane helix</keyword>
<proteinExistence type="predicted"/>
<dbReference type="EMBL" id="LLZG01000092">
    <property type="protein sequence ID" value="KUL39683.1"/>
    <property type="molecule type" value="Genomic_DNA"/>
</dbReference>
<reference evidence="3" key="1">
    <citation type="submission" date="2015-10" db="EMBL/GenBank/DDBJ databases">
        <authorList>
            <person name="Ju K.-S."/>
            <person name="Doroghazi J.R."/>
            <person name="Metcalf W.W."/>
        </authorList>
    </citation>
    <scope>NUCLEOTIDE SEQUENCE [LARGE SCALE GENOMIC DNA]</scope>
    <source>
        <strain evidence="3">NRRL 3151</strain>
    </source>
</reference>
<keyword evidence="3" id="KW-1185">Reference proteome</keyword>
<keyword evidence="1" id="KW-0812">Transmembrane</keyword>
<gene>
    <name evidence="2" type="ORF">ADL12_14560</name>
</gene>
<organism evidence="2 3">
    <name type="scientific">Streptomyces regalis</name>
    <dbReference type="NCBI Taxonomy" id="68262"/>
    <lineage>
        <taxon>Bacteria</taxon>
        <taxon>Bacillati</taxon>
        <taxon>Actinomycetota</taxon>
        <taxon>Actinomycetes</taxon>
        <taxon>Kitasatosporales</taxon>
        <taxon>Streptomycetaceae</taxon>
        <taxon>Streptomyces</taxon>
    </lineage>
</organism>
<evidence type="ECO:0000256" key="1">
    <source>
        <dbReference type="SAM" id="Phobius"/>
    </source>
</evidence>